<name>A0A2T6ID66_TOXGO</name>
<feature type="region of interest" description="Disordered" evidence="1">
    <location>
        <begin position="1"/>
        <end position="45"/>
    </location>
</feature>
<evidence type="ECO:0000313" key="2">
    <source>
        <dbReference type="EMBL" id="PUA83284.1"/>
    </source>
</evidence>
<feature type="compositionally biased region" description="Basic residues" evidence="1">
    <location>
        <begin position="16"/>
        <end position="32"/>
    </location>
</feature>
<gene>
    <name evidence="2" type="ORF">TGBR9_385350</name>
</gene>
<feature type="compositionally biased region" description="Basic and acidic residues" evidence="1">
    <location>
        <begin position="113"/>
        <end position="126"/>
    </location>
</feature>
<accession>A0A2T6ID66</accession>
<feature type="region of interest" description="Disordered" evidence="1">
    <location>
        <begin position="100"/>
        <end position="143"/>
    </location>
</feature>
<dbReference type="VEuPathDB" id="ToxoDB:TGBR9_385350"/>
<comment type="caution">
    <text evidence="2">The sequence shown here is derived from an EMBL/GenBank/DDBJ whole genome shotgun (WGS) entry which is preliminary data.</text>
</comment>
<protein>
    <submittedName>
        <fullName evidence="2">AP2 domain protein</fullName>
    </submittedName>
</protein>
<dbReference type="EMBL" id="AFHV02004091">
    <property type="protein sequence ID" value="PUA83284.1"/>
    <property type="molecule type" value="Genomic_DNA"/>
</dbReference>
<organism evidence="2 3">
    <name type="scientific">Toxoplasma gondii TgCATBr9</name>
    <dbReference type="NCBI Taxonomy" id="943120"/>
    <lineage>
        <taxon>Eukaryota</taxon>
        <taxon>Sar</taxon>
        <taxon>Alveolata</taxon>
        <taxon>Apicomplexa</taxon>
        <taxon>Conoidasida</taxon>
        <taxon>Coccidia</taxon>
        <taxon>Eucoccidiorida</taxon>
        <taxon>Eimeriorina</taxon>
        <taxon>Sarcocystidae</taxon>
        <taxon>Toxoplasma</taxon>
    </lineage>
</organism>
<sequence>MRQSPASSWTIPPRAPHPRTGRRGLAARRLRRSGASWAGSPSTAAETHFGYEQARLLAIRFRQHKLLSGDAVVEASELQQRLPHGLHTGAFAPYGSPAVAAEAENPEASEAVESERGEDGGERGEDGVEGGAAGGLRASSGLGTLGLESRGLEASRPRGGANFRATEPSPMEGVYYREGGSGGSSSASWQCRWSVGGKKYSKTFAVSKYGPEKARELAIRFRLQQAEALLAQGHETYNRSLEMVISEGDQNPVVFERDSGAADQAGTRAAGPARATPVALSWSDSGGPDEGGEGTLSDGNLCGRRGLGTRPASQGGGCAAEEPQPGAGDRAGAWQAERRPRRLQGVSDCALRRSRGPRESGNGDARQGSGAPGDGRRRPAGGRG</sequence>
<feature type="region of interest" description="Disordered" evidence="1">
    <location>
        <begin position="255"/>
        <end position="384"/>
    </location>
</feature>
<dbReference type="Gene3D" id="1.20.5.2050">
    <property type="match status" value="1"/>
</dbReference>
<evidence type="ECO:0000256" key="1">
    <source>
        <dbReference type="SAM" id="MobiDB-lite"/>
    </source>
</evidence>
<dbReference type="AlphaFoldDB" id="A0A2T6ID66"/>
<feature type="compositionally biased region" description="Low complexity" evidence="1">
    <location>
        <begin position="265"/>
        <end position="277"/>
    </location>
</feature>
<feature type="compositionally biased region" description="Polar residues" evidence="1">
    <location>
        <begin position="1"/>
        <end position="10"/>
    </location>
</feature>
<proteinExistence type="predicted"/>
<reference evidence="2 3" key="1">
    <citation type="journal article" date="2016" name="Nat. Commun.">
        <title>Local admixture of amplified and diversified secreted pathogenesis determinants shapes mosaic Toxoplasma gondii genomes.</title>
        <authorList>
            <person name="Lorenzi H."/>
            <person name="Khan A."/>
            <person name="Behnke M.S."/>
            <person name="Namasivayam S."/>
            <person name="Swapna L.S."/>
            <person name="Hadjithomas M."/>
            <person name="Karamycheva S."/>
            <person name="Pinney D."/>
            <person name="Brunk B.P."/>
            <person name="Ajioka J.W."/>
            <person name="Ajzenberg D."/>
            <person name="Boothroyd J.C."/>
            <person name="Boyle J.P."/>
            <person name="Darde M.L."/>
            <person name="Diaz-Miranda M.A."/>
            <person name="Dubey J.P."/>
            <person name="Fritz H.M."/>
            <person name="Gennari S.M."/>
            <person name="Gregory B.D."/>
            <person name="Kim K."/>
            <person name="Saeij J.P."/>
            <person name="Su C."/>
            <person name="White M.W."/>
            <person name="Zhu X.Q."/>
            <person name="Howe D.K."/>
            <person name="Rosenthal B.M."/>
            <person name="Grigg M.E."/>
            <person name="Parkinson J."/>
            <person name="Liu L."/>
            <person name="Kissinger J.C."/>
            <person name="Roos D.S."/>
            <person name="Sibley L.D."/>
        </authorList>
    </citation>
    <scope>NUCLEOTIDE SEQUENCE [LARGE SCALE GENOMIC DNA]</scope>
    <source>
        <strain evidence="2 3">TgCATBr9</strain>
    </source>
</reference>
<evidence type="ECO:0000313" key="3">
    <source>
        <dbReference type="Proteomes" id="UP000244488"/>
    </source>
</evidence>
<dbReference type="Proteomes" id="UP000244488">
    <property type="component" value="Unassembled WGS sequence"/>
</dbReference>